<dbReference type="RefSeq" id="XP_010697995.1">
    <property type="nucleotide sequence ID" value="XM_010699693.1"/>
</dbReference>
<dbReference type="AlphaFoldDB" id="A0A088RMR4"/>
<feature type="region of interest" description="Disordered" evidence="1">
    <location>
        <begin position="479"/>
        <end position="499"/>
    </location>
</feature>
<dbReference type="Proteomes" id="UP000063063">
    <property type="component" value="Chromosome 18"/>
</dbReference>
<dbReference type="EMBL" id="CP009387">
    <property type="protein sequence ID" value="AIN97342.1"/>
    <property type="molecule type" value="Genomic_DNA"/>
</dbReference>
<dbReference type="KEGG" id="lpan:LPMP_181630"/>
<reference evidence="2 3" key="1">
    <citation type="journal article" date="2015" name="Sci. Rep.">
        <title>The genome of Leishmania panamensis: insights into genomics of the L. (Viannia) subgenus.</title>
        <authorList>
            <person name="Llanes A."/>
            <person name="Restrepo C.M."/>
            <person name="Vecchio G.D."/>
            <person name="Anguizola F.J."/>
            <person name="Lleonart R."/>
        </authorList>
    </citation>
    <scope>NUCLEOTIDE SEQUENCE [LARGE SCALE GENOMIC DNA]</scope>
    <source>
        <strain evidence="2 3">MHOM/PA/94/PSC-1</strain>
    </source>
</reference>
<evidence type="ECO:0000256" key="1">
    <source>
        <dbReference type="SAM" id="MobiDB-lite"/>
    </source>
</evidence>
<protein>
    <submittedName>
        <fullName evidence="2">Uncharacterized protein</fullName>
    </submittedName>
</protein>
<keyword evidence="3" id="KW-1185">Reference proteome</keyword>
<evidence type="ECO:0000313" key="3">
    <source>
        <dbReference type="Proteomes" id="UP000063063"/>
    </source>
</evidence>
<evidence type="ECO:0000313" key="2">
    <source>
        <dbReference type="EMBL" id="AIN97342.1"/>
    </source>
</evidence>
<accession>A0A088RMR4</accession>
<dbReference type="VEuPathDB" id="TriTrypDB:LPAL13_180019800"/>
<feature type="region of interest" description="Disordered" evidence="1">
    <location>
        <begin position="349"/>
        <end position="368"/>
    </location>
</feature>
<dbReference type="OrthoDB" id="267271at2759"/>
<name>A0A088RMR4_LEIPA</name>
<dbReference type="VEuPathDB" id="TriTrypDB:LPMP_181630"/>
<gene>
    <name evidence="2" type="ORF">LPMP_181630</name>
</gene>
<proteinExistence type="predicted"/>
<organism evidence="2 3">
    <name type="scientific">Leishmania panamensis</name>
    <dbReference type="NCBI Taxonomy" id="5679"/>
    <lineage>
        <taxon>Eukaryota</taxon>
        <taxon>Discoba</taxon>
        <taxon>Euglenozoa</taxon>
        <taxon>Kinetoplastea</taxon>
        <taxon>Metakinetoplastina</taxon>
        <taxon>Trypanosomatida</taxon>
        <taxon>Trypanosomatidae</taxon>
        <taxon>Leishmaniinae</taxon>
        <taxon>Leishmania</taxon>
        <taxon>Leishmania guyanensis species complex</taxon>
    </lineage>
</organism>
<sequence>MSEWERQRLPRIQGVAAFRKGDIYAMPAVPAAYRTSKPRSNPYTSPEMLGRIYSSSIPYHTTDRAASTYGCAVHVGRLRGVPAGSWAVPRKDLHRSPPHHLMPLASSYPAPVGYFTDALHFAQVVEESQRTAIKFEERRYWLRLLDHDATRARRTVPTSQQPRLLAWEAESPRRVETPKPPMSIMVAYESVPPVPESNLKIGSQHILSLPRLRVLRQEKSYGITKNGIHTHTDSVRTVGTAAGKQSWPSLFLADEQLPRLPAEEAHLPTLSVQFAGPPRLIMSTPDDRDAGDLCELREQEAPPLKDTLFAPCPIPASTSRGCSKPTSVVAPLSAFMVEAPVRCAVAHDDSRTPLKTPPAVGAPRDNKETSAHLDTRYTERLLDAPRSADAHKSLQELQSPQLTAQEEGLLQECTSMKEEVHSSEGVTFADPAELCALRTAEATALVSSLFLTTSSPLPRMGSGEATSVKSLADATVLTEDEATANSPSSVPPARTPRATQGNLKQLRWQVSRTIVDSILACTAAVDSVPMYRLEMYSAYEVEEPAIAVTLFQPPLPLQTFLEDHHASALLPPAPASADKGDLYQLRHQLAHELVTLVTQSTHTT</sequence>
<dbReference type="eggNOG" id="ENOG502SKPN">
    <property type="taxonomic scope" value="Eukaryota"/>
</dbReference>
<dbReference type="GeneID" id="22574053"/>